<reference evidence="1 2" key="2">
    <citation type="submission" date="2018-11" db="EMBL/GenBank/DDBJ databases">
        <authorList>
            <consortium name="Pathogen Informatics"/>
        </authorList>
    </citation>
    <scope>NUCLEOTIDE SEQUENCE [LARGE SCALE GENOMIC DNA]</scope>
    <source>
        <strain evidence="1 2">NST_G2</strain>
    </source>
</reference>
<gene>
    <name evidence="1" type="ORF">SSLN_LOCUS15635</name>
</gene>
<evidence type="ECO:0000313" key="2">
    <source>
        <dbReference type="Proteomes" id="UP000275846"/>
    </source>
</evidence>
<accession>A0A183TGN7</accession>
<dbReference type="OrthoDB" id="6138683at2759"/>
<keyword evidence="2" id="KW-1185">Reference proteome</keyword>
<evidence type="ECO:0000313" key="1">
    <source>
        <dbReference type="EMBL" id="VDM02021.1"/>
    </source>
</evidence>
<name>A0A183TGN7_SCHSO</name>
<sequence>MFKNLSHLPYEIRLVELDLFPLNYMQLRGDLIQTYRIVRGRDCSLEFADFFELAGTEHLRGHPFKLHRKFVHMEVRRNAFSQRVVGAWNGLPDEINGVKGLIARTRRDFEVDLLNRATVNPKLFYGYVSQCTWNKDPIPLLKTAAGIDLTEDGAKAGHLLNFSAFNADCFTKVFGTFVWPQFESAIQAWRPWAAKDTNILEKVQKRATKPVLGQS</sequence>
<dbReference type="Proteomes" id="UP000275846">
    <property type="component" value="Unassembled WGS sequence"/>
</dbReference>
<dbReference type="AlphaFoldDB" id="A0A183TGN7"/>
<evidence type="ECO:0000313" key="3">
    <source>
        <dbReference type="WBParaSite" id="SSLN_0001622601-mRNA-1"/>
    </source>
</evidence>
<dbReference type="WBParaSite" id="SSLN_0001622601-mRNA-1">
    <property type="protein sequence ID" value="SSLN_0001622601-mRNA-1"/>
    <property type="gene ID" value="SSLN_0001622601"/>
</dbReference>
<proteinExistence type="predicted"/>
<reference evidence="3" key="1">
    <citation type="submission" date="2016-06" db="UniProtKB">
        <authorList>
            <consortium name="WormBaseParasite"/>
        </authorList>
    </citation>
    <scope>IDENTIFICATION</scope>
</reference>
<dbReference type="EMBL" id="UYSU01040142">
    <property type="protein sequence ID" value="VDM02021.1"/>
    <property type="molecule type" value="Genomic_DNA"/>
</dbReference>
<protein>
    <submittedName>
        <fullName evidence="1 3">Uncharacterized protein</fullName>
    </submittedName>
</protein>
<organism evidence="3">
    <name type="scientific">Schistocephalus solidus</name>
    <name type="common">Tapeworm</name>
    <dbReference type="NCBI Taxonomy" id="70667"/>
    <lineage>
        <taxon>Eukaryota</taxon>
        <taxon>Metazoa</taxon>
        <taxon>Spiralia</taxon>
        <taxon>Lophotrochozoa</taxon>
        <taxon>Platyhelminthes</taxon>
        <taxon>Cestoda</taxon>
        <taxon>Eucestoda</taxon>
        <taxon>Diphyllobothriidea</taxon>
        <taxon>Diphyllobothriidae</taxon>
        <taxon>Schistocephalus</taxon>
    </lineage>
</organism>